<name>A0A9D6V2N3_9BACT</name>
<dbReference type="Proteomes" id="UP000807825">
    <property type="component" value="Unassembled WGS sequence"/>
</dbReference>
<feature type="non-terminal residue" evidence="1">
    <location>
        <position position="1"/>
    </location>
</feature>
<sequence length="393" mass="43116">VAAIAVCFAIAPAESANLRAVPSLGFEERWDSNVFNTSGDEKGDFVFRVSPRLTLSIDAFNTTFSLGGGFDAERYSDHSELDRDSAAKDFILTTTQPVRITPEFSIRPSARLLETQDALRRNALTQTPVPVGPVSESLVTARTEVRETSGSLQMTYLLTPNVDLGIGGGVFKREFIEKPAGLIDSRATTLNASVLYRIDPRRLAGVYIDTVYNSYDGRPNSRIYTGGLLVTYNMTDRLTIDARAGASLDRESTGLGDEKNEVWSPTGRLSISYALRDFRAMLLGSHELSGAGSLGVTTKRSSILFTVADRFAPKWTWDLTGTWQINRSTDVALVEDFATAEGIAGIGYEAAEWAKFRLSGNMFRQWSHSSTTDDLKRNSVILGLTLSNTYPIF</sequence>
<evidence type="ECO:0008006" key="3">
    <source>
        <dbReference type="Google" id="ProtNLM"/>
    </source>
</evidence>
<reference evidence="1" key="1">
    <citation type="submission" date="2020-07" db="EMBL/GenBank/DDBJ databases">
        <title>Huge and variable diversity of episymbiotic CPR bacteria and DPANN archaea in groundwater ecosystems.</title>
        <authorList>
            <person name="He C.Y."/>
            <person name="Keren R."/>
            <person name="Whittaker M."/>
            <person name="Farag I.F."/>
            <person name="Doudna J."/>
            <person name="Cate J.H.D."/>
            <person name="Banfield J.F."/>
        </authorList>
    </citation>
    <scope>NUCLEOTIDE SEQUENCE</scope>
    <source>
        <strain evidence="1">NC_groundwater_1664_Pr3_B-0.1um_52_9</strain>
    </source>
</reference>
<proteinExistence type="predicted"/>
<organism evidence="1 2">
    <name type="scientific">Desulfomonile tiedjei</name>
    <dbReference type="NCBI Taxonomy" id="2358"/>
    <lineage>
        <taxon>Bacteria</taxon>
        <taxon>Pseudomonadati</taxon>
        <taxon>Thermodesulfobacteriota</taxon>
        <taxon>Desulfomonilia</taxon>
        <taxon>Desulfomonilales</taxon>
        <taxon>Desulfomonilaceae</taxon>
        <taxon>Desulfomonile</taxon>
    </lineage>
</organism>
<dbReference type="SUPFAM" id="SSF56935">
    <property type="entry name" value="Porins"/>
    <property type="match status" value="1"/>
</dbReference>
<dbReference type="EMBL" id="JACRDE010000245">
    <property type="protein sequence ID" value="MBI5249633.1"/>
    <property type="molecule type" value="Genomic_DNA"/>
</dbReference>
<dbReference type="AlphaFoldDB" id="A0A9D6V2N3"/>
<comment type="caution">
    <text evidence="1">The sequence shown here is derived from an EMBL/GenBank/DDBJ whole genome shotgun (WGS) entry which is preliminary data.</text>
</comment>
<protein>
    <recommendedName>
        <fullName evidence="3">TIGR03016 family PEP-CTERM system-associated outer membrane protein</fullName>
    </recommendedName>
</protein>
<gene>
    <name evidence="1" type="ORF">HY912_09070</name>
</gene>
<evidence type="ECO:0000313" key="2">
    <source>
        <dbReference type="Proteomes" id="UP000807825"/>
    </source>
</evidence>
<evidence type="ECO:0000313" key="1">
    <source>
        <dbReference type="EMBL" id="MBI5249633.1"/>
    </source>
</evidence>
<accession>A0A9D6V2N3</accession>